<evidence type="ECO:0000313" key="3">
    <source>
        <dbReference type="Proteomes" id="UP001595791"/>
    </source>
</evidence>
<dbReference type="Gene3D" id="3.40.630.30">
    <property type="match status" value="1"/>
</dbReference>
<reference evidence="3" key="1">
    <citation type="journal article" date="2019" name="Int. J. Syst. Evol. Microbiol.">
        <title>The Global Catalogue of Microorganisms (GCM) 10K type strain sequencing project: providing services to taxonomists for standard genome sequencing and annotation.</title>
        <authorList>
            <consortium name="The Broad Institute Genomics Platform"/>
            <consortium name="The Broad Institute Genome Sequencing Center for Infectious Disease"/>
            <person name="Wu L."/>
            <person name="Ma J."/>
        </authorList>
    </citation>
    <scope>NUCLEOTIDE SEQUENCE [LARGE SCALE GENOMIC DNA]</scope>
    <source>
        <strain evidence="3">LMG 29894</strain>
    </source>
</reference>
<dbReference type="SUPFAM" id="SSF55729">
    <property type="entry name" value="Acyl-CoA N-acyltransferases (Nat)"/>
    <property type="match status" value="1"/>
</dbReference>
<dbReference type="RefSeq" id="WP_378162306.1">
    <property type="nucleotide sequence ID" value="NZ_JBHSBU010000001.1"/>
</dbReference>
<proteinExistence type="predicted"/>
<dbReference type="EMBL" id="JBHSBU010000001">
    <property type="protein sequence ID" value="MFC4159015.1"/>
    <property type="molecule type" value="Genomic_DNA"/>
</dbReference>
<dbReference type="InterPro" id="IPR000182">
    <property type="entry name" value="GNAT_dom"/>
</dbReference>
<dbReference type="CDD" id="cd04301">
    <property type="entry name" value="NAT_SF"/>
    <property type="match status" value="1"/>
</dbReference>
<evidence type="ECO:0000259" key="1">
    <source>
        <dbReference type="PROSITE" id="PS51186"/>
    </source>
</evidence>
<gene>
    <name evidence="2" type="ORF">ACFOW7_06550</name>
</gene>
<evidence type="ECO:0000313" key="2">
    <source>
        <dbReference type="EMBL" id="MFC4159015.1"/>
    </source>
</evidence>
<dbReference type="InterPro" id="IPR016181">
    <property type="entry name" value="Acyl_CoA_acyltransferase"/>
</dbReference>
<sequence length="179" mass="20346">MSSSSLTVEPLLQTEQGLFRQLYALYLHDLSEFSDFYQLDATGHWTPDYLPTWLAPADPRVRPFLFRLDGKPLGFALVGARPFPYRSVEADYRLSEFFVLRQHRRGGWGRLAAQCLFDRLPGCWEMVQLARNKPAIAFWQRVIADYTGGDYQNLLIEGEMGQRFRCAGHKAGAAPSLAG</sequence>
<comment type="caution">
    <text evidence="2">The sequence shown here is derived from an EMBL/GenBank/DDBJ whole genome shotgun (WGS) entry which is preliminary data.</text>
</comment>
<protein>
    <submittedName>
        <fullName evidence="2">GNAT family N-acetyltransferase</fullName>
    </submittedName>
</protein>
<name>A0ABV8MP29_9NEIS</name>
<dbReference type="Proteomes" id="UP001595791">
    <property type="component" value="Unassembled WGS sequence"/>
</dbReference>
<accession>A0ABV8MP29</accession>
<dbReference type="PROSITE" id="PS51186">
    <property type="entry name" value="GNAT"/>
    <property type="match status" value="1"/>
</dbReference>
<dbReference type="Pfam" id="PF00583">
    <property type="entry name" value="Acetyltransf_1"/>
    <property type="match status" value="1"/>
</dbReference>
<organism evidence="2 3">
    <name type="scientific">Chitinimonas lacunae</name>
    <dbReference type="NCBI Taxonomy" id="1963018"/>
    <lineage>
        <taxon>Bacteria</taxon>
        <taxon>Pseudomonadati</taxon>
        <taxon>Pseudomonadota</taxon>
        <taxon>Betaproteobacteria</taxon>
        <taxon>Neisseriales</taxon>
        <taxon>Chitinibacteraceae</taxon>
        <taxon>Chitinimonas</taxon>
    </lineage>
</organism>
<keyword evidence="3" id="KW-1185">Reference proteome</keyword>
<feature type="domain" description="N-acetyltransferase" evidence="1">
    <location>
        <begin position="17"/>
        <end position="165"/>
    </location>
</feature>